<protein>
    <submittedName>
        <fullName evidence="1">Uncharacterized protein</fullName>
    </submittedName>
</protein>
<organism evidence="1 2">
    <name type="scientific">Zalaria obscura</name>
    <dbReference type="NCBI Taxonomy" id="2024903"/>
    <lineage>
        <taxon>Eukaryota</taxon>
        <taxon>Fungi</taxon>
        <taxon>Dikarya</taxon>
        <taxon>Ascomycota</taxon>
        <taxon>Pezizomycotina</taxon>
        <taxon>Dothideomycetes</taxon>
        <taxon>Dothideomycetidae</taxon>
        <taxon>Dothideales</taxon>
        <taxon>Zalariaceae</taxon>
        <taxon>Zalaria</taxon>
    </lineage>
</organism>
<dbReference type="EMBL" id="JAMKPW020000038">
    <property type="protein sequence ID" value="KAK8200965.1"/>
    <property type="molecule type" value="Genomic_DNA"/>
</dbReference>
<gene>
    <name evidence="1" type="ORF">M8818_006285</name>
</gene>
<accession>A0ACC3S8F4</accession>
<keyword evidence="2" id="KW-1185">Reference proteome</keyword>
<evidence type="ECO:0000313" key="2">
    <source>
        <dbReference type="Proteomes" id="UP001320706"/>
    </source>
</evidence>
<sequence>MTSNGPYYQPVTAQDNHISQENYELQHALAAQQPSIYPELPSEYQQQQHSADVDFTDHAQLQGLVQAATTAAVHEQIRRQHLTEYPDPSVLPSDHAQHSPVAAQASQMQSDQELESLLRNGGATKRKRDGSPIAVVGGDDQTSGQSSTRSKRQKRSSTGNIVTGDSRQVYNHLDSPHHLEARAAGVHSAAALFRPPTEKSKKYTRPPMSKLFTSLELSPENFLHLQAAAKRFMLDPDHPERQECVGNRDKADHEMVKLRMFNTVKEFLEVEGWGERCFGEHAPPPGEGPNGTPGLQRKYVWPRDSQKIIALCTPLLRRMLTNERQRQYASETRKPGKAPSASDDAQDVGSAQQVPEHSVPDNPFAPTLGQEPAIHIYFVDPQTQQLARERLDFRLGEDMHYNHLMDVIHREGDSAYNLPLPSPFQDFESRQFSVRVHTPAGLVDVHTAEEWMHAVQQIRQTVWMEYVIKSMQDVYYYRASVVKRHLKWAHEGHGWVVTEFIHPVSWASKFQTIPDSAAYHVLETRWLRDQTIAKNLIEEYTRGGVEKLSGITYTHYLHRAILEHGQATGDVDFLTSQLEGMIQTYYLWNVTRDNTTGLYHRTPLSDAQEYSLPGYLTGGPGGGPMQQWDDFGQSPMAQNDYLTIWLGPETYRPNFNAYMVAGARAIAEVASLAGNRMEDLLWSEELQFWIDVVEGTNLRCQGRELIGYFPYRFDVGTNETFVRSLETGLTPEHFLSEFGPTTLEQTNPYFTALKNTTYCCLWQGQSWPFSTAIYLGTLARIARENVSSLVTNEFFNDQLNIYVRTNYKAGKPYTAESHYPTIDMWSGDTTNHSENYLHSSYLDNIFTNLLGIVPTLDDRLEMQPLIPSNWTHFAVESLPYHGTLLSIIWDADGSHYAVSNTSGLSIYSNGSIIHTQPSLTPLNITLPFSSQAAATTLSAQPQYQNILANPNSPWGFPNVTADYTFNTNGDESPYEAWKLNDGLLWYDTTPDNRWTNNQSTTPYNTITVTLPRARNISSISLAIFDNTDREGVIACPQGVRVTTANGSVVAERRNWTECVPNALNTIAFAAPGADAANVSTPATAALVETAVLKIALNAKLGYAVAVSEVQIWVPPNEGPRWEAEDGVIGTFIGSFEGRKTGLNGTIVNGGVKLGDGGWAELAGVQTASGSGGSITLTVEGGLTGTVEVGINWLTNHTLTFNGTQSKSLEVDFLLGKNVVTIFQTSGTPWIDAIVVG</sequence>
<comment type="caution">
    <text evidence="1">The sequence shown here is derived from an EMBL/GenBank/DDBJ whole genome shotgun (WGS) entry which is preliminary data.</text>
</comment>
<dbReference type="Proteomes" id="UP001320706">
    <property type="component" value="Unassembled WGS sequence"/>
</dbReference>
<evidence type="ECO:0000313" key="1">
    <source>
        <dbReference type="EMBL" id="KAK8200965.1"/>
    </source>
</evidence>
<name>A0ACC3S8F4_9PEZI</name>
<proteinExistence type="predicted"/>
<reference evidence="1" key="1">
    <citation type="submission" date="2024-02" db="EMBL/GenBank/DDBJ databases">
        <title>Metagenome Assembled Genome of Zalaria obscura JY119.</title>
        <authorList>
            <person name="Vighnesh L."/>
            <person name="Jagadeeshwari U."/>
            <person name="Venkata Ramana C."/>
            <person name="Sasikala C."/>
        </authorList>
    </citation>
    <scope>NUCLEOTIDE SEQUENCE</scope>
    <source>
        <strain evidence="1">JY119</strain>
    </source>
</reference>